<dbReference type="InterPro" id="IPR032260">
    <property type="entry name" value="DUF5060"/>
</dbReference>
<dbReference type="InterPro" id="IPR024749">
    <property type="entry name" value="Collagen-bd_put"/>
</dbReference>
<evidence type="ECO:0000259" key="1">
    <source>
        <dbReference type="Pfam" id="PF12904"/>
    </source>
</evidence>
<evidence type="ECO:0000259" key="2">
    <source>
        <dbReference type="Pfam" id="PF16586"/>
    </source>
</evidence>
<dbReference type="EMBL" id="JABBHF010000005">
    <property type="protein sequence ID" value="NMH87976.1"/>
    <property type="molecule type" value="Genomic_DNA"/>
</dbReference>
<dbReference type="Pfam" id="PF12904">
    <property type="entry name" value="Collagen_bind_2"/>
    <property type="match status" value="1"/>
</dbReference>
<dbReference type="Gene3D" id="2.60.40.10">
    <property type="entry name" value="Immunoglobulins"/>
    <property type="match status" value="1"/>
</dbReference>
<dbReference type="Pfam" id="PF16586">
    <property type="entry name" value="DUF5060"/>
    <property type="match status" value="1"/>
</dbReference>
<gene>
    <name evidence="3" type="ORF">HHX25_10690</name>
</gene>
<keyword evidence="4" id="KW-1185">Reference proteome</keyword>
<comment type="caution">
    <text evidence="3">The sequence shown here is derived from an EMBL/GenBank/DDBJ whole genome shotgun (WGS) entry which is preliminary data.</text>
</comment>
<dbReference type="Gene3D" id="2.60.120.1620">
    <property type="match status" value="1"/>
</dbReference>
<feature type="domain" description="Putative collagen-binding" evidence="1">
    <location>
        <begin position="513"/>
        <end position="590"/>
    </location>
</feature>
<dbReference type="InterPro" id="IPR013783">
    <property type="entry name" value="Ig-like_fold"/>
</dbReference>
<accession>A0ABX1RWN1</accession>
<evidence type="ECO:0000313" key="3">
    <source>
        <dbReference type="EMBL" id="NMH87976.1"/>
    </source>
</evidence>
<dbReference type="Gene3D" id="3.20.20.80">
    <property type="entry name" value="Glycosidases"/>
    <property type="match status" value="1"/>
</dbReference>
<dbReference type="Proteomes" id="UP000746690">
    <property type="component" value="Unassembled WGS sequence"/>
</dbReference>
<organism evidence="3 4">
    <name type="scientific">Flavivirga algicola</name>
    <dbReference type="NCBI Taxonomy" id="2729136"/>
    <lineage>
        <taxon>Bacteria</taxon>
        <taxon>Pseudomonadati</taxon>
        <taxon>Bacteroidota</taxon>
        <taxon>Flavobacteriia</taxon>
        <taxon>Flavobacteriales</taxon>
        <taxon>Flavobacteriaceae</taxon>
        <taxon>Flavivirga</taxon>
    </lineage>
</organism>
<name>A0ABX1RWN1_9FLAO</name>
<feature type="domain" description="DUF5060" evidence="2">
    <location>
        <begin position="31"/>
        <end position="113"/>
    </location>
</feature>
<reference evidence="3 4" key="1">
    <citation type="submission" date="2020-04" db="EMBL/GenBank/DDBJ databases">
        <title>A Flavivirga sp. nov.</title>
        <authorList>
            <person name="Sun X."/>
        </authorList>
    </citation>
    <scope>NUCLEOTIDE SEQUENCE [LARGE SCALE GENOMIC DNA]</scope>
    <source>
        <strain evidence="3 4">Y03</strain>
    </source>
</reference>
<protein>
    <submittedName>
        <fullName evidence="3">DUF5060 domain-containing protein</fullName>
    </submittedName>
</protein>
<sequence>MKRIFVLIGLSFLFFKPVFSQNSKVSIEGELKKWHKVTLSFTGEELAENGAENPFLDYRLNVTFKNNNKTYVIPGFYAADGNASETSADNGNVWQVRFVPDAIGEWTYQVSFRKGKAIAVSDDPKEGEAVQFDGLNGSFLIEKSDKTGRDFRGKGRLSYTDTGYLQFQETKDYFLKGGADSPESFLGYYEFDQTPPSHKYEPHAKDWKVGDPTWKNGKGKNIIGALNYLSSEDMNAVYFLTMNVQGDGKDVWPWNDINERYRFDCSKLDQWEIVFDHMDALGLMLHIVTQETENELLLDIGQLKVQRKLYYRELIARFSHHLGITWNLGEENGPLHWTPKGQDDKDRKAMAKYIKTHDPYKNLVVLHTHAGSKSQEVFLDPLLGYEYLDGPSMQTSKPKNVHDRIVRFVDVSKKAGKRWVVCQDEIGPADTGAKPDADDPEHNEIRAQVLWGNLMAGGAGVEWYFGYRFAHNDLKCEDWRSRDLLWDQTKHALDFFQKHVPFTKMQSADGLTDNPDDYVFAENGSTYVVYLPKVTETKINLYGFNSKFTIKWYNPRTGGNLQRGSVKTIKGGRTASIGLPPNNDKDWVALITTTKKIATTKKYDDNDIITLKALSDFEINKAGEAVYYVDQGNGALSIDASNKVQRNKFASAALVFKGETGLYRATLTTTAENDGESVYKVKVNGKEVSTLVNPSTKSSFLTVKHDLDLYLHKNDIVEVLSKAVTNGKIPENNETAWSRGRWSSLTLTPDAFLEVTKALQDIAPFVEKHGILEVEAESFHNKTNNGTKRDWYVRSNSDDIPFSGDTIENHSATASKGAYIEALPDTRVTHDDKLIAGENFFPVAGTGGIVSYKVKINNPGTYYVWALAYSTGTEDNGLHVGVNGEWPESGARIQWCEGKHRWTWSSAQRVPENHCGIPQKITLNFKKAGEYVVSFSMREDGFEFDKWILAKDKNFIPE</sequence>
<proteinExistence type="predicted"/>
<dbReference type="RefSeq" id="WP_169672991.1">
    <property type="nucleotide sequence ID" value="NZ_JABBHF010000005.1"/>
</dbReference>
<evidence type="ECO:0000313" key="4">
    <source>
        <dbReference type="Proteomes" id="UP000746690"/>
    </source>
</evidence>